<gene>
    <name evidence="10" type="primary">macB_3</name>
    <name evidence="10" type="ORF">ERS852582_01252</name>
</gene>
<evidence type="ECO:0000256" key="6">
    <source>
        <dbReference type="ARBA" id="ARBA00038076"/>
    </source>
</evidence>
<dbReference type="PANTHER" id="PTHR30572">
    <property type="entry name" value="MEMBRANE COMPONENT OF TRANSPORTER-RELATED"/>
    <property type="match status" value="1"/>
</dbReference>
<dbReference type="Pfam" id="PF12704">
    <property type="entry name" value="MacB_PCD"/>
    <property type="match status" value="1"/>
</dbReference>
<dbReference type="EMBL" id="CYXN01000007">
    <property type="protein sequence ID" value="CUM94692.1"/>
    <property type="molecule type" value="Genomic_DNA"/>
</dbReference>
<keyword evidence="10" id="KW-0547">Nucleotide-binding</keyword>
<dbReference type="EC" id="3.6.3.-" evidence="10"/>
<dbReference type="Pfam" id="PF02687">
    <property type="entry name" value="FtsX"/>
    <property type="match status" value="1"/>
</dbReference>
<dbReference type="GO" id="GO:0005886">
    <property type="term" value="C:plasma membrane"/>
    <property type="evidence" value="ECO:0007669"/>
    <property type="project" value="UniProtKB-SubCell"/>
</dbReference>
<dbReference type="GO" id="GO:0016787">
    <property type="term" value="F:hydrolase activity"/>
    <property type="evidence" value="ECO:0007669"/>
    <property type="project" value="UniProtKB-KW"/>
</dbReference>
<dbReference type="PANTHER" id="PTHR30572:SF4">
    <property type="entry name" value="ABC TRANSPORTER PERMEASE YTRF"/>
    <property type="match status" value="1"/>
</dbReference>
<evidence type="ECO:0000256" key="5">
    <source>
        <dbReference type="ARBA" id="ARBA00023136"/>
    </source>
</evidence>
<comment type="similarity">
    <text evidence="6">Belongs to the ABC-4 integral membrane protein family.</text>
</comment>
<evidence type="ECO:0000259" key="9">
    <source>
        <dbReference type="Pfam" id="PF12704"/>
    </source>
</evidence>
<evidence type="ECO:0000256" key="7">
    <source>
        <dbReference type="SAM" id="Phobius"/>
    </source>
</evidence>
<evidence type="ECO:0000256" key="4">
    <source>
        <dbReference type="ARBA" id="ARBA00022989"/>
    </source>
</evidence>
<comment type="subcellular location">
    <subcellularLocation>
        <location evidence="1">Cell membrane</location>
        <topology evidence="1">Multi-pass membrane protein</topology>
    </subcellularLocation>
</comment>
<keyword evidence="3 7" id="KW-0812">Transmembrane</keyword>
<feature type="transmembrane region" description="Helical" evidence="7">
    <location>
        <begin position="366"/>
        <end position="386"/>
    </location>
</feature>
<feature type="transmembrane region" description="Helical" evidence="7">
    <location>
        <begin position="21"/>
        <end position="41"/>
    </location>
</feature>
<evidence type="ECO:0000313" key="10">
    <source>
        <dbReference type="EMBL" id="CUM94692.1"/>
    </source>
</evidence>
<evidence type="ECO:0000259" key="8">
    <source>
        <dbReference type="Pfam" id="PF02687"/>
    </source>
</evidence>
<dbReference type="RefSeq" id="WP_055185810.1">
    <property type="nucleotide sequence ID" value="NZ_CYXN01000007.1"/>
</dbReference>
<protein>
    <submittedName>
        <fullName evidence="10">Macrolide export ATP-binding/permease protein MacB</fullName>
        <ecNumber evidence="10">3.6.3.-</ecNumber>
    </submittedName>
</protein>
<keyword evidence="4 7" id="KW-1133">Transmembrane helix</keyword>
<dbReference type="AlphaFoldDB" id="A0A173SW09"/>
<evidence type="ECO:0000256" key="1">
    <source>
        <dbReference type="ARBA" id="ARBA00004651"/>
    </source>
</evidence>
<accession>A0A173SW09</accession>
<keyword evidence="5 7" id="KW-0472">Membrane</keyword>
<dbReference type="GO" id="GO:0005524">
    <property type="term" value="F:ATP binding"/>
    <property type="evidence" value="ECO:0007669"/>
    <property type="project" value="UniProtKB-KW"/>
</dbReference>
<name>A0A173SW09_9FIRM</name>
<feature type="domain" description="MacB-like periplasmic core" evidence="9">
    <location>
        <begin position="20"/>
        <end position="228"/>
    </location>
</feature>
<dbReference type="OrthoDB" id="9770036at2"/>
<proteinExistence type="inferred from homology"/>
<dbReference type="Proteomes" id="UP000095649">
    <property type="component" value="Unassembled WGS sequence"/>
</dbReference>
<dbReference type="InterPro" id="IPR050250">
    <property type="entry name" value="Macrolide_Exporter_MacB"/>
</dbReference>
<evidence type="ECO:0000256" key="3">
    <source>
        <dbReference type="ARBA" id="ARBA00022692"/>
    </source>
</evidence>
<dbReference type="InterPro" id="IPR003838">
    <property type="entry name" value="ABC3_permease_C"/>
</dbReference>
<feature type="transmembrane region" description="Helical" evidence="7">
    <location>
        <begin position="318"/>
        <end position="346"/>
    </location>
</feature>
<feature type="domain" description="ABC3 transporter permease C-terminal" evidence="8">
    <location>
        <begin position="277"/>
        <end position="396"/>
    </location>
</feature>
<sequence>MIFETFRQAIQNVWSNKLRTFLTMLGIIIGVMAVIVIVGLGNGMTKSMRDSFSALGTNTLSIQVWGYGSRTVPVEEMYDICQRHSDLIKAVSPQIEFSGNASGTLKIGTTSYRWSNISGVDENYTEMKNYQLAQGRGLQYMDMQDNKQVCIIGDYLNRVAFGGNGVGQTLKIGANKFRIVGVLAAKVSDPTMQQGSDDDCVYLPYTTVMRLSSQSSVNNYTAVMTDENFANEAKTTMEEELMSILKTENGYYVYSASEWLEEMNKMINMVIVVLTGIASISLLVGGIGIMNIMLVSVTERTREIGIRKALGAKERTILAQFVVEAATTSALGGVLGIALGYAVSMAANRVLPMFMTDTTVTVSPSFNSIVVAFGISVGIGVLFGYLPARRAARLNPIEALRYD</sequence>
<dbReference type="GO" id="GO:0022857">
    <property type="term" value="F:transmembrane transporter activity"/>
    <property type="evidence" value="ECO:0007669"/>
    <property type="project" value="TreeGrafter"/>
</dbReference>
<evidence type="ECO:0000256" key="2">
    <source>
        <dbReference type="ARBA" id="ARBA00022475"/>
    </source>
</evidence>
<keyword evidence="2" id="KW-1003">Cell membrane</keyword>
<dbReference type="InterPro" id="IPR025857">
    <property type="entry name" value="MacB_PCD"/>
</dbReference>
<feature type="transmembrane region" description="Helical" evidence="7">
    <location>
        <begin position="269"/>
        <end position="297"/>
    </location>
</feature>
<keyword evidence="10" id="KW-0067">ATP-binding</keyword>
<organism evidence="10 11">
    <name type="scientific">Faecalibacterium prausnitzii</name>
    <dbReference type="NCBI Taxonomy" id="853"/>
    <lineage>
        <taxon>Bacteria</taxon>
        <taxon>Bacillati</taxon>
        <taxon>Bacillota</taxon>
        <taxon>Clostridia</taxon>
        <taxon>Eubacteriales</taxon>
        <taxon>Oscillospiraceae</taxon>
        <taxon>Faecalibacterium</taxon>
    </lineage>
</organism>
<evidence type="ECO:0000313" key="11">
    <source>
        <dbReference type="Proteomes" id="UP000095649"/>
    </source>
</evidence>
<reference evidence="10 11" key="1">
    <citation type="submission" date="2015-09" db="EMBL/GenBank/DDBJ databases">
        <authorList>
            <consortium name="Pathogen Informatics"/>
        </authorList>
    </citation>
    <scope>NUCLEOTIDE SEQUENCE [LARGE SCALE GENOMIC DNA]</scope>
    <source>
        <strain evidence="10 11">2789STDY5834970</strain>
    </source>
</reference>
<keyword evidence="10" id="KW-0378">Hydrolase</keyword>